<evidence type="ECO:0000256" key="4">
    <source>
        <dbReference type="ARBA" id="ARBA00023136"/>
    </source>
</evidence>
<evidence type="ECO:0000313" key="7">
    <source>
        <dbReference type="EMBL" id="KAK7573608.1"/>
    </source>
</evidence>
<comment type="caution">
    <text evidence="7">The sequence shown here is derived from an EMBL/GenBank/DDBJ whole genome shotgun (WGS) entry which is preliminary data.</text>
</comment>
<feature type="transmembrane region" description="Helical" evidence="5">
    <location>
        <begin position="405"/>
        <end position="426"/>
    </location>
</feature>
<feature type="transmembrane region" description="Helical" evidence="5">
    <location>
        <begin position="242"/>
        <end position="262"/>
    </location>
</feature>
<feature type="domain" description="Major facilitator superfamily (MFS) profile" evidence="6">
    <location>
        <begin position="55"/>
        <end position="499"/>
    </location>
</feature>
<dbReference type="GO" id="GO:0016020">
    <property type="term" value="C:membrane"/>
    <property type="evidence" value="ECO:0007669"/>
    <property type="project" value="UniProtKB-SubCell"/>
</dbReference>
<protein>
    <recommendedName>
        <fullName evidence="6">Major facilitator superfamily (MFS) profile domain-containing protein</fullName>
    </recommendedName>
</protein>
<evidence type="ECO:0000259" key="6">
    <source>
        <dbReference type="PROSITE" id="PS50850"/>
    </source>
</evidence>
<keyword evidence="8" id="KW-1185">Reference proteome</keyword>
<feature type="transmembrane region" description="Helical" evidence="5">
    <location>
        <begin position="126"/>
        <end position="144"/>
    </location>
</feature>
<dbReference type="InterPro" id="IPR050382">
    <property type="entry name" value="MFS_Na/Anion_cotransporter"/>
</dbReference>
<dbReference type="GO" id="GO:0006820">
    <property type="term" value="P:monoatomic anion transport"/>
    <property type="evidence" value="ECO:0007669"/>
    <property type="project" value="TreeGrafter"/>
</dbReference>
<gene>
    <name evidence="7" type="ORF">V9T40_010799</name>
</gene>
<reference evidence="7 8" key="1">
    <citation type="submission" date="2024-03" db="EMBL/GenBank/DDBJ databases">
        <title>Adaptation during the transition from Ophiocordyceps entomopathogen to insect associate is accompanied by gene loss and intensified selection.</title>
        <authorList>
            <person name="Ward C.M."/>
            <person name="Onetto C.A."/>
            <person name="Borneman A.R."/>
        </authorList>
    </citation>
    <scope>NUCLEOTIDE SEQUENCE [LARGE SCALE GENOMIC DNA]</scope>
    <source>
        <strain evidence="7">AWRI1</strain>
        <tissue evidence="7">Single Adult Female</tissue>
    </source>
</reference>
<feature type="transmembrane region" description="Helical" evidence="5">
    <location>
        <begin position="54"/>
        <end position="77"/>
    </location>
</feature>
<feature type="transmembrane region" description="Helical" evidence="5">
    <location>
        <begin position="323"/>
        <end position="342"/>
    </location>
</feature>
<dbReference type="EMBL" id="JBBCAQ010000037">
    <property type="protein sequence ID" value="KAK7573608.1"/>
    <property type="molecule type" value="Genomic_DNA"/>
</dbReference>
<keyword evidence="2 5" id="KW-0812">Transmembrane</keyword>
<dbReference type="SUPFAM" id="SSF103473">
    <property type="entry name" value="MFS general substrate transporter"/>
    <property type="match status" value="1"/>
</dbReference>
<accession>A0AAN9T496</accession>
<feature type="transmembrane region" description="Helical" evidence="5">
    <location>
        <begin position="380"/>
        <end position="399"/>
    </location>
</feature>
<evidence type="ECO:0000313" key="8">
    <source>
        <dbReference type="Proteomes" id="UP001367676"/>
    </source>
</evidence>
<evidence type="ECO:0000256" key="3">
    <source>
        <dbReference type="ARBA" id="ARBA00022989"/>
    </source>
</evidence>
<keyword evidence="4 5" id="KW-0472">Membrane</keyword>
<evidence type="ECO:0000256" key="5">
    <source>
        <dbReference type="SAM" id="Phobius"/>
    </source>
</evidence>
<proteinExistence type="predicted"/>
<sequence>MLWGKPPPHKALAAAEDSLTLDSRCFKAPLFNLNNTLANIVDKCSTLRLKERSVLWLMLFSGVVVHMMSSSNMNIAINSMINYSATDQSKPFIPACRVNSSFSEAAEVPRKPGEFRWNSSQKHTLLSSWAWFMGLAQLAGGLLCQKYGGKMVFGYSNLIIGLANFLIPTAARIDIYALIALRAVQGMAGGAGIGNAINFFMSRWVPPHERGKFAATMSGLFFGAAFSYFLNGFVEHLLGWRYIFYTSGVITLIWSVLWYLIVYDSPKEHPHISDSELSLIQSSLGNHVTEKKLPIPWAAILTSVPLAVNTLCHFSSMWTTMTFMIYIPMYLTCVFGFPSYRVGELSSMPYLLEGCFSLIFALITDYVMKRKILPITCTRKLATFLNTFVAAVLFGSISLCGCNSVVILVLLNIAVMVSGAALSGIAPNVVDLSPNFCAVIHGFQGLISSTAGILSPALVNHLTDKNKNDPSSWNKVFLTTSTISIICGTLFLIFGDSQVQLWNSEREKNKEVSKNLLKDDQKVVEVKPKTPMV</sequence>
<dbReference type="Proteomes" id="UP001367676">
    <property type="component" value="Unassembled WGS sequence"/>
</dbReference>
<feature type="transmembrane region" description="Helical" evidence="5">
    <location>
        <begin position="348"/>
        <end position="368"/>
    </location>
</feature>
<dbReference type="FunFam" id="1.20.1250.20:FF:000532">
    <property type="entry name" value="SLC (SoLute Carrier) homolog"/>
    <property type="match status" value="1"/>
</dbReference>
<feature type="transmembrane region" description="Helical" evidence="5">
    <location>
        <begin position="175"/>
        <end position="201"/>
    </location>
</feature>
<comment type="subcellular location">
    <subcellularLocation>
        <location evidence="1">Membrane</location>
        <topology evidence="1">Multi-pass membrane protein</topology>
    </subcellularLocation>
</comment>
<organism evidence="7 8">
    <name type="scientific">Parthenolecanium corni</name>
    <dbReference type="NCBI Taxonomy" id="536013"/>
    <lineage>
        <taxon>Eukaryota</taxon>
        <taxon>Metazoa</taxon>
        <taxon>Ecdysozoa</taxon>
        <taxon>Arthropoda</taxon>
        <taxon>Hexapoda</taxon>
        <taxon>Insecta</taxon>
        <taxon>Pterygota</taxon>
        <taxon>Neoptera</taxon>
        <taxon>Paraneoptera</taxon>
        <taxon>Hemiptera</taxon>
        <taxon>Sternorrhyncha</taxon>
        <taxon>Coccoidea</taxon>
        <taxon>Coccidae</taxon>
        <taxon>Parthenolecanium</taxon>
    </lineage>
</organism>
<name>A0AAN9T496_9HEMI</name>
<feature type="transmembrane region" description="Helical" evidence="5">
    <location>
        <begin position="476"/>
        <end position="494"/>
    </location>
</feature>
<dbReference type="InterPro" id="IPR020846">
    <property type="entry name" value="MFS_dom"/>
</dbReference>
<dbReference type="PANTHER" id="PTHR11662">
    <property type="entry name" value="SOLUTE CARRIER FAMILY 17"/>
    <property type="match status" value="1"/>
</dbReference>
<dbReference type="InterPro" id="IPR011701">
    <property type="entry name" value="MFS"/>
</dbReference>
<evidence type="ECO:0000256" key="2">
    <source>
        <dbReference type="ARBA" id="ARBA00022692"/>
    </source>
</evidence>
<feature type="transmembrane region" description="Helical" evidence="5">
    <location>
        <begin position="151"/>
        <end position="169"/>
    </location>
</feature>
<evidence type="ECO:0000256" key="1">
    <source>
        <dbReference type="ARBA" id="ARBA00004141"/>
    </source>
</evidence>
<keyword evidence="3 5" id="KW-1133">Transmembrane helix</keyword>
<dbReference type="Gene3D" id="1.20.1250.20">
    <property type="entry name" value="MFS general substrate transporter like domains"/>
    <property type="match status" value="2"/>
</dbReference>
<dbReference type="AlphaFoldDB" id="A0AAN9T496"/>
<feature type="transmembrane region" description="Helical" evidence="5">
    <location>
        <begin position="438"/>
        <end position="456"/>
    </location>
</feature>
<dbReference type="PROSITE" id="PS50850">
    <property type="entry name" value="MFS"/>
    <property type="match status" value="1"/>
</dbReference>
<dbReference type="PANTHER" id="PTHR11662:SF399">
    <property type="entry name" value="FI19708P1-RELATED"/>
    <property type="match status" value="1"/>
</dbReference>
<dbReference type="GO" id="GO:0022857">
    <property type="term" value="F:transmembrane transporter activity"/>
    <property type="evidence" value="ECO:0007669"/>
    <property type="project" value="InterPro"/>
</dbReference>
<feature type="transmembrane region" description="Helical" evidence="5">
    <location>
        <begin position="213"/>
        <end position="230"/>
    </location>
</feature>
<dbReference type="InterPro" id="IPR036259">
    <property type="entry name" value="MFS_trans_sf"/>
</dbReference>
<dbReference type="Pfam" id="PF07690">
    <property type="entry name" value="MFS_1"/>
    <property type="match status" value="1"/>
</dbReference>